<dbReference type="eggNOG" id="KOG1426">
    <property type="taxonomic scope" value="Eukaryota"/>
</dbReference>
<organism evidence="2">
    <name type="scientific">Guillardia theta (strain CCMP2712)</name>
    <name type="common">Cryptophyte</name>
    <dbReference type="NCBI Taxonomy" id="905079"/>
    <lineage>
        <taxon>Eukaryota</taxon>
        <taxon>Cryptophyceae</taxon>
        <taxon>Pyrenomonadales</taxon>
        <taxon>Geminigeraceae</taxon>
        <taxon>Guillardia</taxon>
    </lineage>
</organism>
<evidence type="ECO:0000313" key="3">
    <source>
        <dbReference type="EnsemblProtists" id="EKX41392"/>
    </source>
</evidence>
<reference evidence="2 4" key="1">
    <citation type="journal article" date="2012" name="Nature">
        <title>Algal genomes reveal evolutionary mosaicism and the fate of nucleomorphs.</title>
        <authorList>
            <consortium name="DOE Joint Genome Institute"/>
            <person name="Curtis B.A."/>
            <person name="Tanifuji G."/>
            <person name="Burki F."/>
            <person name="Gruber A."/>
            <person name="Irimia M."/>
            <person name="Maruyama S."/>
            <person name="Arias M.C."/>
            <person name="Ball S.G."/>
            <person name="Gile G.H."/>
            <person name="Hirakawa Y."/>
            <person name="Hopkins J.F."/>
            <person name="Kuo A."/>
            <person name="Rensing S.A."/>
            <person name="Schmutz J."/>
            <person name="Symeonidi A."/>
            <person name="Elias M."/>
            <person name="Eveleigh R.J."/>
            <person name="Herman E.K."/>
            <person name="Klute M.J."/>
            <person name="Nakayama T."/>
            <person name="Obornik M."/>
            <person name="Reyes-Prieto A."/>
            <person name="Armbrust E.V."/>
            <person name="Aves S.J."/>
            <person name="Beiko R.G."/>
            <person name="Coutinho P."/>
            <person name="Dacks J.B."/>
            <person name="Durnford D.G."/>
            <person name="Fast N.M."/>
            <person name="Green B.R."/>
            <person name="Grisdale C.J."/>
            <person name="Hempel F."/>
            <person name="Henrissat B."/>
            <person name="Hoppner M.P."/>
            <person name="Ishida K."/>
            <person name="Kim E."/>
            <person name="Koreny L."/>
            <person name="Kroth P.G."/>
            <person name="Liu Y."/>
            <person name="Malik S.B."/>
            <person name="Maier U.G."/>
            <person name="McRose D."/>
            <person name="Mock T."/>
            <person name="Neilson J.A."/>
            <person name="Onodera N.T."/>
            <person name="Poole A.M."/>
            <person name="Pritham E.J."/>
            <person name="Richards T.A."/>
            <person name="Rocap G."/>
            <person name="Roy S.W."/>
            <person name="Sarai C."/>
            <person name="Schaack S."/>
            <person name="Shirato S."/>
            <person name="Slamovits C.H."/>
            <person name="Spencer D.F."/>
            <person name="Suzuki S."/>
            <person name="Worden A.Z."/>
            <person name="Zauner S."/>
            <person name="Barry K."/>
            <person name="Bell C."/>
            <person name="Bharti A.K."/>
            <person name="Crow J.A."/>
            <person name="Grimwood J."/>
            <person name="Kramer R."/>
            <person name="Lindquist E."/>
            <person name="Lucas S."/>
            <person name="Salamov A."/>
            <person name="McFadden G.I."/>
            <person name="Lane C.E."/>
            <person name="Keeling P.J."/>
            <person name="Gray M.W."/>
            <person name="Grigoriev I.V."/>
            <person name="Archibald J.M."/>
        </authorList>
    </citation>
    <scope>NUCLEOTIDE SEQUENCE</scope>
    <source>
        <strain evidence="2 4">CCMP2712</strain>
    </source>
</reference>
<dbReference type="KEGG" id="gtt:GUITHDRAFT_56353"/>
<dbReference type="PANTHER" id="PTHR24413">
    <property type="entry name" value="SPECKLE-TYPE POZ PROTEIN"/>
    <property type="match status" value="1"/>
</dbReference>
<dbReference type="Gene3D" id="3.30.710.10">
    <property type="entry name" value="Potassium Channel Kv1.1, Chain A"/>
    <property type="match status" value="1"/>
</dbReference>
<dbReference type="OrthoDB" id="6359816at2759"/>
<dbReference type="Proteomes" id="UP000011087">
    <property type="component" value="Unassembled WGS sequence"/>
</dbReference>
<evidence type="ECO:0000313" key="2">
    <source>
        <dbReference type="EMBL" id="EKX41392.1"/>
    </source>
</evidence>
<dbReference type="EnsemblProtists" id="EKX41392">
    <property type="protein sequence ID" value="EKX41392"/>
    <property type="gene ID" value="GUITHDRAFT_56353"/>
</dbReference>
<dbReference type="Pfam" id="PF00651">
    <property type="entry name" value="BTB"/>
    <property type="match status" value="1"/>
</dbReference>
<dbReference type="OMA" id="HANNFIL"/>
<dbReference type="SUPFAM" id="SSF54695">
    <property type="entry name" value="POZ domain"/>
    <property type="match status" value="1"/>
</dbReference>
<proteinExistence type="predicted"/>
<dbReference type="CDD" id="cd18186">
    <property type="entry name" value="BTB_POZ_ZBTB_KLHL-like"/>
    <property type="match status" value="1"/>
</dbReference>
<name>L1IZ92_GUITC</name>
<reference evidence="4" key="2">
    <citation type="submission" date="2012-11" db="EMBL/GenBank/DDBJ databases">
        <authorList>
            <person name="Kuo A."/>
            <person name="Curtis B.A."/>
            <person name="Tanifuji G."/>
            <person name="Burki F."/>
            <person name="Gruber A."/>
            <person name="Irimia M."/>
            <person name="Maruyama S."/>
            <person name="Arias M.C."/>
            <person name="Ball S.G."/>
            <person name="Gile G.H."/>
            <person name="Hirakawa Y."/>
            <person name="Hopkins J.F."/>
            <person name="Rensing S.A."/>
            <person name="Schmutz J."/>
            <person name="Symeonidi A."/>
            <person name="Elias M."/>
            <person name="Eveleigh R.J."/>
            <person name="Herman E.K."/>
            <person name="Klute M.J."/>
            <person name="Nakayama T."/>
            <person name="Obornik M."/>
            <person name="Reyes-Prieto A."/>
            <person name="Armbrust E.V."/>
            <person name="Aves S.J."/>
            <person name="Beiko R.G."/>
            <person name="Coutinho P."/>
            <person name="Dacks J.B."/>
            <person name="Durnford D.G."/>
            <person name="Fast N.M."/>
            <person name="Green B.R."/>
            <person name="Grisdale C."/>
            <person name="Hempe F."/>
            <person name="Henrissat B."/>
            <person name="Hoppner M.P."/>
            <person name="Ishida K.-I."/>
            <person name="Kim E."/>
            <person name="Koreny L."/>
            <person name="Kroth P.G."/>
            <person name="Liu Y."/>
            <person name="Malik S.-B."/>
            <person name="Maier U.G."/>
            <person name="McRose D."/>
            <person name="Mock T."/>
            <person name="Neilson J.A."/>
            <person name="Onodera N.T."/>
            <person name="Poole A.M."/>
            <person name="Pritham E.J."/>
            <person name="Richards T.A."/>
            <person name="Rocap G."/>
            <person name="Roy S.W."/>
            <person name="Sarai C."/>
            <person name="Schaack S."/>
            <person name="Shirato S."/>
            <person name="Slamovits C.H."/>
            <person name="Spencer D.F."/>
            <person name="Suzuki S."/>
            <person name="Worden A.Z."/>
            <person name="Zauner S."/>
            <person name="Barry K."/>
            <person name="Bell C."/>
            <person name="Bharti A.K."/>
            <person name="Crow J.A."/>
            <person name="Grimwood J."/>
            <person name="Kramer R."/>
            <person name="Lindquist E."/>
            <person name="Lucas S."/>
            <person name="Salamov A."/>
            <person name="McFadden G.I."/>
            <person name="Lane C.E."/>
            <person name="Keeling P.J."/>
            <person name="Gray M.W."/>
            <person name="Grigoriev I.V."/>
            <person name="Archibald J.M."/>
        </authorList>
    </citation>
    <scope>NUCLEOTIDE SEQUENCE</scope>
    <source>
        <strain evidence="4">CCMP2712</strain>
    </source>
</reference>
<keyword evidence="4" id="KW-1185">Reference proteome</keyword>
<dbReference type="STRING" id="905079.L1IZ92"/>
<accession>L1IZ92</accession>
<dbReference type="InterPro" id="IPR000210">
    <property type="entry name" value="BTB/POZ_dom"/>
</dbReference>
<dbReference type="RefSeq" id="XP_005828372.1">
    <property type="nucleotide sequence ID" value="XM_005828315.1"/>
</dbReference>
<dbReference type="PaxDb" id="55529-EKX41392"/>
<gene>
    <name evidence="2" type="ORF">GUITHDRAFT_56353</name>
</gene>
<dbReference type="AlphaFoldDB" id="L1IZ92"/>
<feature type="non-terminal residue" evidence="2">
    <location>
        <position position="150"/>
    </location>
</feature>
<dbReference type="GeneID" id="17298030"/>
<dbReference type="PROSITE" id="PS50097">
    <property type="entry name" value="BTB"/>
    <property type="match status" value="1"/>
</dbReference>
<protein>
    <recommendedName>
        <fullName evidence="1">BTB domain-containing protein</fullName>
    </recommendedName>
</protein>
<sequence>DVTILKADAIRTSNSMQLESDLLRLSEDPTMSDFTLIVEGNKLHVHKAILYARCPHLRSMFTSGMIECEKKELVLEDVPLVHFRKVCQFIYTGSVFVDQEDAMDVMMLADRFLLYGLKQQCAAVLKSSIAMENVIHILKCADRFDAPDLK</sequence>
<dbReference type="SMART" id="SM00225">
    <property type="entry name" value="BTB"/>
    <property type="match status" value="1"/>
</dbReference>
<evidence type="ECO:0000313" key="4">
    <source>
        <dbReference type="Proteomes" id="UP000011087"/>
    </source>
</evidence>
<dbReference type="HOGENOM" id="CLU_004253_11_4_1"/>
<dbReference type="EMBL" id="JH993024">
    <property type="protein sequence ID" value="EKX41392.1"/>
    <property type="molecule type" value="Genomic_DNA"/>
</dbReference>
<feature type="non-terminal residue" evidence="2">
    <location>
        <position position="1"/>
    </location>
</feature>
<feature type="domain" description="BTB" evidence="1">
    <location>
        <begin position="32"/>
        <end position="99"/>
    </location>
</feature>
<evidence type="ECO:0000259" key="1">
    <source>
        <dbReference type="PROSITE" id="PS50097"/>
    </source>
</evidence>
<reference evidence="3" key="3">
    <citation type="submission" date="2016-03" db="UniProtKB">
        <authorList>
            <consortium name="EnsemblProtists"/>
        </authorList>
    </citation>
    <scope>IDENTIFICATION</scope>
</reference>
<dbReference type="InterPro" id="IPR011333">
    <property type="entry name" value="SKP1/BTB/POZ_sf"/>
</dbReference>